<evidence type="ECO:0000313" key="5">
    <source>
        <dbReference type="Proteomes" id="UP000763802"/>
    </source>
</evidence>
<dbReference type="CDD" id="cd08503">
    <property type="entry name" value="PBP2_NikA_DppA_OppA_like_17"/>
    <property type="match status" value="1"/>
</dbReference>
<dbReference type="Gene3D" id="3.40.190.10">
    <property type="entry name" value="Periplasmic binding protein-like II"/>
    <property type="match status" value="1"/>
</dbReference>
<keyword evidence="5" id="KW-1185">Reference proteome</keyword>
<comment type="subcellular location">
    <subcellularLocation>
        <location evidence="1">Periplasm</location>
    </subcellularLocation>
</comment>
<evidence type="ECO:0000313" key="4">
    <source>
        <dbReference type="EMBL" id="MBT3143336.1"/>
    </source>
</evidence>
<dbReference type="PIRSF" id="PIRSF002741">
    <property type="entry name" value="MppA"/>
    <property type="match status" value="1"/>
</dbReference>
<gene>
    <name evidence="4" type="ORF">KL867_19935</name>
</gene>
<dbReference type="RefSeq" id="WP_215194239.1">
    <property type="nucleotide sequence ID" value="NZ_JAHHDY010000022.1"/>
</dbReference>
<dbReference type="InterPro" id="IPR006311">
    <property type="entry name" value="TAT_signal"/>
</dbReference>
<accession>A0ABS5WW86</accession>
<dbReference type="PANTHER" id="PTHR30290">
    <property type="entry name" value="PERIPLASMIC BINDING COMPONENT OF ABC TRANSPORTER"/>
    <property type="match status" value="1"/>
</dbReference>
<dbReference type="InterPro" id="IPR000914">
    <property type="entry name" value="SBP_5_dom"/>
</dbReference>
<dbReference type="Pfam" id="PF00496">
    <property type="entry name" value="SBP_bac_5"/>
    <property type="match status" value="1"/>
</dbReference>
<dbReference type="InterPro" id="IPR039424">
    <property type="entry name" value="SBP_5"/>
</dbReference>
<protein>
    <submittedName>
        <fullName evidence="4">ABC transporter substrate-binding protein</fullName>
    </submittedName>
</protein>
<evidence type="ECO:0000256" key="1">
    <source>
        <dbReference type="ARBA" id="ARBA00004418"/>
    </source>
</evidence>
<evidence type="ECO:0000259" key="3">
    <source>
        <dbReference type="Pfam" id="PF00496"/>
    </source>
</evidence>
<organism evidence="4 5">
    <name type="scientific">Falsiruegeria litorea</name>
    <dbReference type="NCBI Taxonomy" id="1280831"/>
    <lineage>
        <taxon>Bacteria</taxon>
        <taxon>Pseudomonadati</taxon>
        <taxon>Pseudomonadota</taxon>
        <taxon>Alphaproteobacteria</taxon>
        <taxon>Rhodobacterales</taxon>
        <taxon>Roseobacteraceae</taxon>
        <taxon>Falsiruegeria</taxon>
    </lineage>
</organism>
<name>A0ABS5WW86_9RHOB</name>
<dbReference type="InterPro" id="IPR030678">
    <property type="entry name" value="Peptide/Ni-bd"/>
</dbReference>
<dbReference type="EMBL" id="JAHHDY010000022">
    <property type="protein sequence ID" value="MBT3143336.1"/>
    <property type="molecule type" value="Genomic_DNA"/>
</dbReference>
<comment type="similarity">
    <text evidence="2">Belongs to the bacterial solute-binding protein 5 family.</text>
</comment>
<sequence>MMKPSNDKTKVLKRLAQASNNGEMERREFLAMASTFGASATVAYGLIGLPAPAYADGHARKGGTLRIGIRVLDMNDPILYAWTEPANVARTFCETLIRWDTDFTFKPLLLESWEVSDDATTYTLNLRKNVTWNNGDAFTADHVIFNLNRWCDKTIEGNSMASRMATLIDADTNQALDGAIEKIDNHTVRLNLPKADITIIAGMSDYPSLIMHPDFGGDLTANPIGTGAFEFVSSEVGVKAVVKRRESGSWWGGEANLDAVEFIDYGTDPSAIAAAFEADEIDMNDDTSADYVEILDSIGLVKKSKPTANTIVARMNWNSKPFDQPEVRQAVQMSVDNSIVLELGLNGRGTVAENHHIAPFHPEYAELPAPIFDPAKGKEMLDAAGHADMEFDLISVDGDWRATTTDAIGAQLRDAGFNIKRTIIPGSSFWNDWTKYPFSTTNWGGRPLGIQLMVLAYKSGEAWNESGHNNPDFDAKLSEALGIFDPDARRKVCAELQEMLQSSGTIVQPFWMDIYVHHTDRVQAADRHQFREIYAERMWLNA</sequence>
<dbReference type="SUPFAM" id="SSF53850">
    <property type="entry name" value="Periplasmic binding protein-like II"/>
    <property type="match status" value="1"/>
</dbReference>
<dbReference type="Gene3D" id="3.90.76.10">
    <property type="entry name" value="Dipeptide-binding Protein, Domain 1"/>
    <property type="match status" value="1"/>
</dbReference>
<feature type="domain" description="Solute-binding protein family 5" evidence="3">
    <location>
        <begin position="105"/>
        <end position="448"/>
    </location>
</feature>
<comment type="caution">
    <text evidence="4">The sequence shown here is derived from an EMBL/GenBank/DDBJ whole genome shotgun (WGS) entry which is preliminary data.</text>
</comment>
<proteinExistence type="inferred from homology"/>
<dbReference type="Gene3D" id="3.10.105.10">
    <property type="entry name" value="Dipeptide-binding Protein, Domain 3"/>
    <property type="match status" value="1"/>
</dbReference>
<dbReference type="PROSITE" id="PS51318">
    <property type="entry name" value="TAT"/>
    <property type="match status" value="1"/>
</dbReference>
<evidence type="ECO:0000256" key="2">
    <source>
        <dbReference type="ARBA" id="ARBA00005695"/>
    </source>
</evidence>
<reference evidence="4 5" key="1">
    <citation type="submission" date="2021-05" db="EMBL/GenBank/DDBJ databases">
        <title>Draft genomes of marine bacteria isolated from model chitin particles.</title>
        <authorList>
            <person name="Datta M.S."/>
            <person name="Schwartzman J.A."/>
            <person name="Cordero O."/>
        </authorList>
    </citation>
    <scope>NUCLEOTIDE SEQUENCE [LARGE SCALE GENOMIC DNA]</scope>
    <source>
        <strain evidence="4 5">4E07</strain>
    </source>
</reference>
<dbReference type="Proteomes" id="UP000763802">
    <property type="component" value="Unassembled WGS sequence"/>
</dbReference>